<reference evidence="1 2" key="1">
    <citation type="submission" date="2018-06" db="EMBL/GenBank/DDBJ databases">
        <authorList>
            <consortium name="Pathogen Informatics"/>
            <person name="Doyle S."/>
        </authorList>
    </citation>
    <scope>NUCLEOTIDE SEQUENCE [LARGE SCALE GENOMIC DNA]</scope>
    <source>
        <strain evidence="1 2">NCTC8261</strain>
    </source>
</reference>
<name>A0A379X3C9_SALET</name>
<sequence length="81" mass="9249">MKKLKACRLAKKSFLNSFLDGVFTVPGDGNIDFKSVLAYLVGHQYSGWIVVEAEQDPKKYNPLEYAQKGKKHIDELLKNYL</sequence>
<dbReference type="EC" id="4.2.1.44" evidence="1"/>
<evidence type="ECO:0000313" key="2">
    <source>
        <dbReference type="Proteomes" id="UP000254712"/>
    </source>
</evidence>
<dbReference type="Proteomes" id="UP000254712">
    <property type="component" value="Unassembled WGS sequence"/>
</dbReference>
<gene>
    <name evidence="1" type="primary">iolE_1</name>
    <name evidence="1" type="ORF">NCTC8261_06516</name>
</gene>
<proteinExistence type="predicted"/>
<dbReference type="GO" id="GO:0050114">
    <property type="term" value="F:myo-inosose-2 dehydratase activity"/>
    <property type="evidence" value="ECO:0007669"/>
    <property type="project" value="UniProtKB-EC"/>
</dbReference>
<dbReference type="EMBL" id="UGXT01000002">
    <property type="protein sequence ID" value="SUH40136.1"/>
    <property type="molecule type" value="Genomic_DNA"/>
</dbReference>
<evidence type="ECO:0000313" key="1">
    <source>
        <dbReference type="EMBL" id="SUH40136.1"/>
    </source>
</evidence>
<dbReference type="Gene3D" id="3.20.20.150">
    <property type="entry name" value="Divalent-metal-dependent TIM barrel enzymes"/>
    <property type="match status" value="1"/>
</dbReference>
<protein>
    <submittedName>
        <fullName evidence="1">Inosose dehydratase</fullName>
        <ecNumber evidence="1">4.2.1.44</ecNumber>
    </submittedName>
</protein>
<organism evidence="1 2">
    <name type="scientific">Salmonella enterica I</name>
    <dbReference type="NCBI Taxonomy" id="59201"/>
    <lineage>
        <taxon>Bacteria</taxon>
        <taxon>Pseudomonadati</taxon>
        <taxon>Pseudomonadota</taxon>
        <taxon>Gammaproteobacteria</taxon>
        <taxon>Enterobacterales</taxon>
        <taxon>Enterobacteriaceae</taxon>
        <taxon>Salmonella</taxon>
    </lineage>
</organism>
<dbReference type="InterPro" id="IPR036237">
    <property type="entry name" value="Xyl_isomerase-like_sf"/>
</dbReference>
<accession>A0A379X3C9</accession>
<dbReference type="AlphaFoldDB" id="A0A379X3C9"/>
<keyword evidence="1" id="KW-0456">Lyase</keyword>
<dbReference type="SUPFAM" id="SSF51658">
    <property type="entry name" value="Xylose isomerase-like"/>
    <property type="match status" value="1"/>
</dbReference>